<reference evidence="1 2" key="1">
    <citation type="submission" date="2021-04" db="EMBL/GenBank/DDBJ databases">
        <authorList>
            <person name="Pira H."/>
            <person name="Risdian C."/>
            <person name="Wink J."/>
        </authorList>
    </citation>
    <scope>NUCLEOTIDE SEQUENCE [LARGE SCALE GENOMIC DNA]</scope>
    <source>
        <strain evidence="1 2">DSM 107782</strain>
    </source>
</reference>
<dbReference type="Proteomes" id="UP000824621">
    <property type="component" value="Unassembled WGS sequence"/>
</dbReference>
<gene>
    <name evidence="1" type="ORF">KCN53_05905</name>
</gene>
<evidence type="ECO:0008006" key="3">
    <source>
        <dbReference type="Google" id="ProtNLM"/>
    </source>
</evidence>
<evidence type="ECO:0000313" key="2">
    <source>
        <dbReference type="Proteomes" id="UP000824621"/>
    </source>
</evidence>
<protein>
    <recommendedName>
        <fullName evidence="3">Deacetylase PdaC domain-containing protein</fullName>
    </recommendedName>
</protein>
<organism evidence="1 2">
    <name type="scientific">Pacificimonas aurantium</name>
    <dbReference type="NCBI Taxonomy" id="1250540"/>
    <lineage>
        <taxon>Bacteria</taxon>
        <taxon>Pseudomonadati</taxon>
        <taxon>Pseudomonadota</taxon>
        <taxon>Alphaproteobacteria</taxon>
        <taxon>Sphingomonadales</taxon>
        <taxon>Sphingosinicellaceae</taxon>
        <taxon>Pacificimonas</taxon>
    </lineage>
</organism>
<comment type="caution">
    <text evidence="1">The sequence shown here is derived from an EMBL/GenBank/DDBJ whole genome shotgun (WGS) entry which is preliminary data.</text>
</comment>
<keyword evidence="2" id="KW-1185">Reference proteome</keyword>
<accession>A0ABS7WKH1</accession>
<dbReference type="RefSeq" id="WP_088710998.1">
    <property type="nucleotide sequence ID" value="NZ_JAGSGB010000001.1"/>
</dbReference>
<dbReference type="PROSITE" id="PS51257">
    <property type="entry name" value="PROKAR_LIPOPROTEIN"/>
    <property type="match status" value="1"/>
</dbReference>
<evidence type="ECO:0000313" key="1">
    <source>
        <dbReference type="EMBL" id="MBZ6378167.1"/>
    </source>
</evidence>
<sequence length="270" mass="30433">MRVGMIAAALAVGLSACGDNGGTAETEEPVLDNATFKTRQAAADEPRQVLAEELFIRERSPTLQFSWHAPPEIAAHPRLLDRLRADARDSLAEMRENAREFAQRLVETGQDPRPLYFDQEWSLAYSSPTLLNLSAATERYDGGAHPNRYFDGVLWDRTENRAIELPALFVNWPTAREELETVYCRELDDMRRERRGQEIPDDADDEPFWQCPPLGEQTVVLDSGAGMRALNLKVLLPPYVAGPYAEGSYEIDIPLTEERRQLLKSAYLAN</sequence>
<dbReference type="Gene3D" id="3.30.565.40">
    <property type="entry name" value="Fervidobacterium nodosum Rt17-B1 like"/>
    <property type="match status" value="1"/>
</dbReference>
<name>A0ABS7WKH1_9SPHN</name>
<proteinExistence type="predicted"/>
<dbReference type="EMBL" id="JAGSGB010000001">
    <property type="protein sequence ID" value="MBZ6378167.1"/>
    <property type="molecule type" value="Genomic_DNA"/>
</dbReference>